<feature type="region of interest" description="Disordered" evidence="1">
    <location>
        <begin position="22"/>
        <end position="41"/>
    </location>
</feature>
<reference evidence="2 3" key="1">
    <citation type="journal article" date="2023" name="Life. Sci Alliance">
        <title>Evolutionary insights into 3D genome organization and epigenetic landscape of Vigna mungo.</title>
        <authorList>
            <person name="Junaid A."/>
            <person name="Singh B."/>
            <person name="Bhatia S."/>
        </authorList>
    </citation>
    <scope>NUCLEOTIDE SEQUENCE [LARGE SCALE GENOMIC DNA]</scope>
    <source>
        <strain evidence="2">Urdbean</strain>
    </source>
</reference>
<accession>A0AAQ3NA31</accession>
<proteinExistence type="predicted"/>
<keyword evidence="3" id="KW-1185">Reference proteome</keyword>
<organism evidence="2 3">
    <name type="scientific">Vigna mungo</name>
    <name type="common">Black gram</name>
    <name type="synonym">Phaseolus mungo</name>
    <dbReference type="NCBI Taxonomy" id="3915"/>
    <lineage>
        <taxon>Eukaryota</taxon>
        <taxon>Viridiplantae</taxon>
        <taxon>Streptophyta</taxon>
        <taxon>Embryophyta</taxon>
        <taxon>Tracheophyta</taxon>
        <taxon>Spermatophyta</taxon>
        <taxon>Magnoliopsida</taxon>
        <taxon>eudicotyledons</taxon>
        <taxon>Gunneridae</taxon>
        <taxon>Pentapetalae</taxon>
        <taxon>rosids</taxon>
        <taxon>fabids</taxon>
        <taxon>Fabales</taxon>
        <taxon>Fabaceae</taxon>
        <taxon>Papilionoideae</taxon>
        <taxon>50 kb inversion clade</taxon>
        <taxon>NPAAA clade</taxon>
        <taxon>indigoferoid/millettioid clade</taxon>
        <taxon>Phaseoleae</taxon>
        <taxon>Vigna</taxon>
    </lineage>
</organism>
<evidence type="ECO:0000313" key="2">
    <source>
        <dbReference type="EMBL" id="WVZ05892.1"/>
    </source>
</evidence>
<dbReference type="AlphaFoldDB" id="A0AAQ3NA31"/>
<dbReference type="Proteomes" id="UP001374535">
    <property type="component" value="Chromosome 6"/>
</dbReference>
<dbReference type="EMBL" id="CP144695">
    <property type="protein sequence ID" value="WVZ05892.1"/>
    <property type="molecule type" value="Genomic_DNA"/>
</dbReference>
<evidence type="ECO:0000256" key="1">
    <source>
        <dbReference type="SAM" id="MobiDB-lite"/>
    </source>
</evidence>
<feature type="compositionally biased region" description="Basic and acidic residues" evidence="1">
    <location>
        <begin position="27"/>
        <end position="41"/>
    </location>
</feature>
<evidence type="ECO:0000313" key="3">
    <source>
        <dbReference type="Proteomes" id="UP001374535"/>
    </source>
</evidence>
<gene>
    <name evidence="2" type="ORF">V8G54_019238</name>
</gene>
<sequence>MEGEILASQNVVLEPLETRLSFPVRKPQTEPRTGKEKEKNEKRAITIYPENTKTLSSRALSMLSSSAPFVPARNASPLLLAGRTRVEARKENIVSLCKTTDRNEIKTLRFDFH</sequence>
<name>A0AAQ3NA31_VIGMU</name>
<protein>
    <submittedName>
        <fullName evidence="2">Uncharacterized protein</fullName>
    </submittedName>
</protein>